<sequence length="101" mass="11224">MREVGRETIMIFTSKQSNNAYVGWSGSVDPRLVSSGNTFKGCPENVFHEATVTEEQIIGEGVTHLKPPDPIIAADERVSDEFEDAKEDDEDMVAETPLHHH</sequence>
<accession>A0A2K3L174</accession>
<evidence type="ECO:0000313" key="3">
    <source>
        <dbReference type="Proteomes" id="UP000236291"/>
    </source>
</evidence>
<organism evidence="2 3">
    <name type="scientific">Trifolium pratense</name>
    <name type="common">Red clover</name>
    <dbReference type="NCBI Taxonomy" id="57577"/>
    <lineage>
        <taxon>Eukaryota</taxon>
        <taxon>Viridiplantae</taxon>
        <taxon>Streptophyta</taxon>
        <taxon>Embryophyta</taxon>
        <taxon>Tracheophyta</taxon>
        <taxon>Spermatophyta</taxon>
        <taxon>Magnoliopsida</taxon>
        <taxon>eudicotyledons</taxon>
        <taxon>Gunneridae</taxon>
        <taxon>Pentapetalae</taxon>
        <taxon>rosids</taxon>
        <taxon>fabids</taxon>
        <taxon>Fabales</taxon>
        <taxon>Fabaceae</taxon>
        <taxon>Papilionoideae</taxon>
        <taxon>50 kb inversion clade</taxon>
        <taxon>NPAAA clade</taxon>
        <taxon>Hologalegina</taxon>
        <taxon>IRL clade</taxon>
        <taxon>Trifolieae</taxon>
        <taxon>Trifolium</taxon>
    </lineage>
</organism>
<reference evidence="2 3" key="2">
    <citation type="journal article" date="2017" name="Front. Plant Sci.">
        <title>Gene Classification and Mining of Molecular Markers Useful in Red Clover (Trifolium pratense) Breeding.</title>
        <authorList>
            <person name="Istvanek J."/>
            <person name="Dluhosova J."/>
            <person name="Dluhos P."/>
            <person name="Patkova L."/>
            <person name="Nedelnik J."/>
            <person name="Repkova J."/>
        </authorList>
    </citation>
    <scope>NUCLEOTIDE SEQUENCE [LARGE SCALE GENOMIC DNA]</scope>
    <source>
        <strain evidence="3">cv. Tatra</strain>
        <tissue evidence="2">Young leaves</tissue>
    </source>
</reference>
<dbReference type="EMBL" id="ASHM01024455">
    <property type="protein sequence ID" value="PNX72290.1"/>
    <property type="molecule type" value="Genomic_DNA"/>
</dbReference>
<comment type="caution">
    <text evidence="2">The sequence shown here is derived from an EMBL/GenBank/DDBJ whole genome shotgun (WGS) entry which is preliminary data.</text>
</comment>
<protein>
    <submittedName>
        <fullName evidence="2">Uncharacterized protein</fullName>
    </submittedName>
</protein>
<proteinExistence type="predicted"/>
<dbReference type="AlphaFoldDB" id="A0A2K3L174"/>
<reference evidence="2 3" key="1">
    <citation type="journal article" date="2014" name="Am. J. Bot.">
        <title>Genome assembly and annotation for red clover (Trifolium pratense; Fabaceae).</title>
        <authorList>
            <person name="Istvanek J."/>
            <person name="Jaros M."/>
            <person name="Krenek A."/>
            <person name="Repkova J."/>
        </authorList>
    </citation>
    <scope>NUCLEOTIDE SEQUENCE [LARGE SCALE GENOMIC DNA]</scope>
    <source>
        <strain evidence="3">cv. Tatra</strain>
        <tissue evidence="2">Young leaves</tissue>
    </source>
</reference>
<evidence type="ECO:0000256" key="1">
    <source>
        <dbReference type="SAM" id="MobiDB-lite"/>
    </source>
</evidence>
<gene>
    <name evidence="2" type="ORF">L195_g028180</name>
</gene>
<evidence type="ECO:0000313" key="2">
    <source>
        <dbReference type="EMBL" id="PNX72290.1"/>
    </source>
</evidence>
<name>A0A2K3L174_TRIPR</name>
<dbReference type="Proteomes" id="UP000236291">
    <property type="component" value="Unassembled WGS sequence"/>
</dbReference>
<feature type="compositionally biased region" description="Acidic residues" evidence="1">
    <location>
        <begin position="81"/>
        <end position="93"/>
    </location>
</feature>
<feature type="region of interest" description="Disordered" evidence="1">
    <location>
        <begin position="77"/>
        <end position="101"/>
    </location>
</feature>